<dbReference type="InterPro" id="IPR031016">
    <property type="entry name" value="CGA_synthase"/>
</dbReference>
<protein>
    <submittedName>
        <fullName evidence="2">Hydroxymethylcytosylglucuronate/cytosylglucurona te synthase</fullName>
    </submittedName>
</protein>
<feature type="region of interest" description="Disordered" evidence="1">
    <location>
        <begin position="1"/>
        <end position="32"/>
    </location>
</feature>
<reference evidence="2" key="1">
    <citation type="submission" date="2022-10" db="EMBL/GenBank/DDBJ databases">
        <title>The complete genomes of actinobacterial strains from the NBC collection.</title>
        <authorList>
            <person name="Joergensen T.S."/>
            <person name="Alvarez Arevalo M."/>
            <person name="Sterndorff E.B."/>
            <person name="Faurdal D."/>
            <person name="Vuksanovic O."/>
            <person name="Mourched A.-S."/>
            <person name="Charusanti P."/>
            <person name="Shaw S."/>
            <person name="Blin K."/>
            <person name="Weber T."/>
        </authorList>
    </citation>
    <scope>NUCLEOTIDE SEQUENCE</scope>
    <source>
        <strain evidence="2">NBC_00222</strain>
    </source>
</reference>
<evidence type="ECO:0000256" key="1">
    <source>
        <dbReference type="SAM" id="MobiDB-lite"/>
    </source>
</evidence>
<evidence type="ECO:0000313" key="3">
    <source>
        <dbReference type="Proteomes" id="UP001432222"/>
    </source>
</evidence>
<gene>
    <name evidence="2" type="ORF">OHA16_01460</name>
</gene>
<evidence type="ECO:0000313" key="2">
    <source>
        <dbReference type="EMBL" id="WUQ81750.1"/>
    </source>
</evidence>
<accession>A0ABZ1TTP0</accession>
<dbReference type="Gene3D" id="3.40.50.2000">
    <property type="entry name" value="Glycogen Phosphorylase B"/>
    <property type="match status" value="1"/>
</dbReference>
<feature type="compositionally biased region" description="Basic and acidic residues" evidence="1">
    <location>
        <begin position="15"/>
        <end position="32"/>
    </location>
</feature>
<dbReference type="Proteomes" id="UP001432222">
    <property type="component" value="Chromosome"/>
</dbReference>
<organism evidence="2 3">
    <name type="scientific">Kitasatospora purpeofusca</name>
    <dbReference type="NCBI Taxonomy" id="67352"/>
    <lineage>
        <taxon>Bacteria</taxon>
        <taxon>Bacillati</taxon>
        <taxon>Actinomycetota</taxon>
        <taxon>Actinomycetes</taxon>
        <taxon>Kitasatosporales</taxon>
        <taxon>Streptomycetaceae</taxon>
        <taxon>Kitasatospora</taxon>
    </lineage>
</organism>
<proteinExistence type="predicted"/>
<dbReference type="NCBIfam" id="TIGR04467">
    <property type="entry name" value="CGA_synthase"/>
    <property type="match status" value="1"/>
</dbReference>
<keyword evidence="3" id="KW-1185">Reference proteome</keyword>
<feature type="compositionally biased region" description="Basic residues" evidence="1">
    <location>
        <begin position="1"/>
        <end position="10"/>
    </location>
</feature>
<dbReference type="RefSeq" id="WP_328952825.1">
    <property type="nucleotide sequence ID" value="NZ_CP108110.1"/>
</dbReference>
<name>A0ABZ1TTP0_9ACTN</name>
<sequence>MGAKTTKHARQGAVVDRDGPAREEAGRMRASGESRTVAVAGVDFGWGSSGKLSAVLAALQSRGGERSRFVGLASGLGRPVLAGSPVERWFDLPEAEPERELARIVREQQVAAALVVLDGGLARALGDCGVPVVFVDSLPFLWTEGDRAELPLDAEVYCAQRCVDLPPECTGVLADVRRLRWVDAVIAGGGAGRRAAPGPRPRRALVSLGGLRAPQLDDWASYPQLVLPAALEALAASGVDEVHVAGNLPAWLAGQLVDSCPVPAATTVGALAHEDFLHRLAECDVLLTSPGLTTLLEAGRLAVPTVCLPPQNLSQIFNGRFHERAVGGGSRVVWPKEVFAEDEALALRVGGEGRALDLIYGGIARAAQQHRRATSAAVRGLVAEALRRVEREPGTDWGALTAEVGTGGAAQVADALVEVLGATGPAR</sequence>
<dbReference type="EMBL" id="CP108110">
    <property type="protein sequence ID" value="WUQ81750.1"/>
    <property type="molecule type" value="Genomic_DNA"/>
</dbReference>